<dbReference type="Proteomes" id="UP001583186">
    <property type="component" value="Unassembled WGS sequence"/>
</dbReference>
<gene>
    <name evidence="3" type="ORF">Sste5346_005727</name>
</gene>
<dbReference type="EMBL" id="JAWCUI010000031">
    <property type="protein sequence ID" value="KAL1894752.1"/>
    <property type="molecule type" value="Genomic_DNA"/>
</dbReference>
<evidence type="ECO:0000313" key="3">
    <source>
        <dbReference type="EMBL" id="KAL1894752.1"/>
    </source>
</evidence>
<evidence type="ECO:0000256" key="1">
    <source>
        <dbReference type="SAM" id="MobiDB-lite"/>
    </source>
</evidence>
<dbReference type="PANTHER" id="PTHR28199">
    <property type="entry name" value="PROCESSING OF GAS1 AND ALP PROTEIN 2"/>
    <property type="match status" value="1"/>
</dbReference>
<evidence type="ECO:0000313" key="4">
    <source>
        <dbReference type="Proteomes" id="UP001583186"/>
    </source>
</evidence>
<keyword evidence="2" id="KW-0812">Transmembrane</keyword>
<reference evidence="3 4" key="1">
    <citation type="journal article" date="2024" name="IMA Fungus">
        <title>IMA Genome - F19 : A genome assembly and annotation guide to empower mycologists, including annotated draft genome sequences of Ceratocystis pirilliformis, Diaporthe australafricana, Fusarium ophioides, Paecilomyces lecythidis, and Sporothrix stenoceras.</title>
        <authorList>
            <person name="Aylward J."/>
            <person name="Wilson A.M."/>
            <person name="Visagie C.M."/>
            <person name="Spraker J."/>
            <person name="Barnes I."/>
            <person name="Buitendag C."/>
            <person name="Ceriani C."/>
            <person name="Del Mar Angel L."/>
            <person name="du Plessis D."/>
            <person name="Fuchs T."/>
            <person name="Gasser K."/>
            <person name="Kramer D."/>
            <person name="Li W."/>
            <person name="Munsamy K."/>
            <person name="Piso A."/>
            <person name="Price J.L."/>
            <person name="Sonnekus B."/>
            <person name="Thomas C."/>
            <person name="van der Nest A."/>
            <person name="van Dijk A."/>
            <person name="van Heerden A."/>
            <person name="van Vuuren N."/>
            <person name="Yilmaz N."/>
            <person name="Duong T.A."/>
            <person name="van der Merwe N.A."/>
            <person name="Wingfield M.J."/>
            <person name="Wingfield B.D."/>
        </authorList>
    </citation>
    <scope>NUCLEOTIDE SEQUENCE [LARGE SCALE GENOMIC DNA]</scope>
    <source>
        <strain evidence="3 4">CMW 5346</strain>
    </source>
</reference>
<dbReference type="InterPro" id="IPR011431">
    <property type="entry name" value="Trafficking_Pga2"/>
</dbReference>
<sequence>MTGLSDVASLVGGRFVNNLSGSFGSLNIHQWLRLVVIAGAYMLLRPYIIKLGGRIQMKQHEADEKQSLADAVAIANGEKPAMSANDLRDGGAAKKSKVVEAVLGSDAEDESDDEGAVPGAAASGTDWGKNARKRQRRMIRKLLEAHEQQLADAAGDEEDKDIAEFLED</sequence>
<feature type="compositionally biased region" description="Acidic residues" evidence="1">
    <location>
        <begin position="106"/>
        <end position="115"/>
    </location>
</feature>
<accession>A0ABR3Z3C9</accession>
<feature type="transmembrane region" description="Helical" evidence="2">
    <location>
        <begin position="31"/>
        <end position="48"/>
    </location>
</feature>
<dbReference type="Pfam" id="PF07543">
    <property type="entry name" value="PGA2"/>
    <property type="match status" value="1"/>
</dbReference>
<proteinExistence type="predicted"/>
<comment type="caution">
    <text evidence="3">The sequence shown here is derived from an EMBL/GenBank/DDBJ whole genome shotgun (WGS) entry which is preliminary data.</text>
</comment>
<dbReference type="PANTHER" id="PTHR28199:SF1">
    <property type="entry name" value="PROCESSING OF GAS1 AND ALP PROTEIN 2"/>
    <property type="match status" value="1"/>
</dbReference>
<keyword evidence="4" id="KW-1185">Reference proteome</keyword>
<keyword evidence="2" id="KW-0472">Membrane</keyword>
<keyword evidence="2" id="KW-1133">Transmembrane helix</keyword>
<feature type="region of interest" description="Disordered" evidence="1">
    <location>
        <begin position="103"/>
        <end position="132"/>
    </location>
</feature>
<evidence type="ECO:0000256" key="2">
    <source>
        <dbReference type="SAM" id="Phobius"/>
    </source>
</evidence>
<dbReference type="PIRSF" id="PIRSF022909">
    <property type="entry name" value="UCP022909"/>
    <property type="match status" value="1"/>
</dbReference>
<protein>
    <submittedName>
        <fullName evidence="3">Uncharacterized protein</fullName>
    </submittedName>
</protein>
<name>A0ABR3Z3C9_9PEZI</name>
<organism evidence="3 4">
    <name type="scientific">Sporothrix stenoceras</name>
    <dbReference type="NCBI Taxonomy" id="5173"/>
    <lineage>
        <taxon>Eukaryota</taxon>
        <taxon>Fungi</taxon>
        <taxon>Dikarya</taxon>
        <taxon>Ascomycota</taxon>
        <taxon>Pezizomycotina</taxon>
        <taxon>Sordariomycetes</taxon>
        <taxon>Sordariomycetidae</taxon>
        <taxon>Ophiostomatales</taxon>
        <taxon>Ophiostomataceae</taxon>
        <taxon>Sporothrix</taxon>
    </lineage>
</organism>